<keyword evidence="3" id="KW-0812">Transmembrane</keyword>
<gene>
    <name evidence="7" type="ORF">M0R45_027063</name>
</gene>
<dbReference type="EMBL" id="JBEDUW010000005">
    <property type="protein sequence ID" value="KAK9930003.1"/>
    <property type="molecule type" value="Genomic_DNA"/>
</dbReference>
<feature type="compositionally biased region" description="Basic residues" evidence="6">
    <location>
        <begin position="12"/>
        <end position="26"/>
    </location>
</feature>
<sequence>MFRRSATEPSRTKVKKINSKGKSRALLRRRSRSSASDFLHHLRALSQSQPPVRQFHLLVNPKLLSPLSRSTASVFALTRTLSYSPCLDRLGADSATQSWLLIASSTLAMRIAPIIIVERKKLKRIGKLLPKLPPPPWSPRFSGKSYIDQLSLIQKKRREIGCPSVLWILAHPIIRICFKTSSGRKVLFGLLSEQLKSQLSTLMLPIFLIGYCVPQGSLVYWVTNSLLNIVQELALNHPCVCAKLGLPDKNSSKETEL</sequence>
<accession>A0AAW1X107</accession>
<dbReference type="Proteomes" id="UP001457282">
    <property type="component" value="Unassembled WGS sequence"/>
</dbReference>
<evidence type="ECO:0000256" key="6">
    <source>
        <dbReference type="SAM" id="MobiDB-lite"/>
    </source>
</evidence>
<feature type="region of interest" description="Disordered" evidence="6">
    <location>
        <begin position="1"/>
        <end position="26"/>
    </location>
</feature>
<evidence type="ECO:0000256" key="2">
    <source>
        <dbReference type="ARBA" id="ARBA00010583"/>
    </source>
</evidence>
<dbReference type="InterPro" id="IPR001708">
    <property type="entry name" value="YidC/ALB3/OXA1/COX18"/>
</dbReference>
<evidence type="ECO:0000256" key="5">
    <source>
        <dbReference type="ARBA" id="ARBA00023136"/>
    </source>
</evidence>
<dbReference type="AlphaFoldDB" id="A0AAW1X107"/>
<comment type="subcellular location">
    <subcellularLocation>
        <location evidence="1">Membrane</location>
        <topology evidence="1">Multi-pass membrane protein</topology>
    </subcellularLocation>
</comment>
<evidence type="ECO:0000313" key="8">
    <source>
        <dbReference type="Proteomes" id="UP001457282"/>
    </source>
</evidence>
<name>A0AAW1X107_RUBAR</name>
<protein>
    <submittedName>
        <fullName evidence="7">Uncharacterized protein</fullName>
    </submittedName>
</protein>
<evidence type="ECO:0000313" key="7">
    <source>
        <dbReference type="EMBL" id="KAK9930003.1"/>
    </source>
</evidence>
<organism evidence="7 8">
    <name type="scientific">Rubus argutus</name>
    <name type="common">Southern blackberry</name>
    <dbReference type="NCBI Taxonomy" id="59490"/>
    <lineage>
        <taxon>Eukaryota</taxon>
        <taxon>Viridiplantae</taxon>
        <taxon>Streptophyta</taxon>
        <taxon>Embryophyta</taxon>
        <taxon>Tracheophyta</taxon>
        <taxon>Spermatophyta</taxon>
        <taxon>Magnoliopsida</taxon>
        <taxon>eudicotyledons</taxon>
        <taxon>Gunneridae</taxon>
        <taxon>Pentapetalae</taxon>
        <taxon>rosids</taxon>
        <taxon>fabids</taxon>
        <taxon>Rosales</taxon>
        <taxon>Rosaceae</taxon>
        <taxon>Rosoideae</taxon>
        <taxon>Rosoideae incertae sedis</taxon>
        <taxon>Rubus</taxon>
    </lineage>
</organism>
<dbReference type="GO" id="GO:0032977">
    <property type="term" value="F:membrane insertase activity"/>
    <property type="evidence" value="ECO:0007669"/>
    <property type="project" value="InterPro"/>
</dbReference>
<comment type="caution">
    <text evidence="7">The sequence shown here is derived from an EMBL/GenBank/DDBJ whole genome shotgun (WGS) entry which is preliminary data.</text>
</comment>
<keyword evidence="8" id="KW-1185">Reference proteome</keyword>
<evidence type="ECO:0000256" key="1">
    <source>
        <dbReference type="ARBA" id="ARBA00004141"/>
    </source>
</evidence>
<dbReference type="PANTHER" id="PTHR12428:SF65">
    <property type="entry name" value="CYTOCHROME C OXIDASE ASSEMBLY PROTEIN COX18, MITOCHONDRIAL"/>
    <property type="match status" value="1"/>
</dbReference>
<evidence type="ECO:0000256" key="4">
    <source>
        <dbReference type="ARBA" id="ARBA00022989"/>
    </source>
</evidence>
<dbReference type="PANTHER" id="PTHR12428">
    <property type="entry name" value="OXA1"/>
    <property type="match status" value="1"/>
</dbReference>
<dbReference type="GO" id="GO:0032979">
    <property type="term" value="P:protein insertion into mitochondrial inner membrane from matrix"/>
    <property type="evidence" value="ECO:0007669"/>
    <property type="project" value="TreeGrafter"/>
</dbReference>
<evidence type="ECO:0000256" key="3">
    <source>
        <dbReference type="ARBA" id="ARBA00022692"/>
    </source>
</evidence>
<proteinExistence type="inferred from homology"/>
<comment type="similarity">
    <text evidence="2">Belongs to the OXA1/ALB3/YidC (TC 2.A.9.2) family.</text>
</comment>
<keyword evidence="5" id="KW-0472">Membrane</keyword>
<dbReference type="GO" id="GO:0005743">
    <property type="term" value="C:mitochondrial inner membrane"/>
    <property type="evidence" value="ECO:0007669"/>
    <property type="project" value="TreeGrafter"/>
</dbReference>
<keyword evidence="4" id="KW-1133">Transmembrane helix</keyword>
<reference evidence="7 8" key="1">
    <citation type="journal article" date="2023" name="G3 (Bethesda)">
        <title>A chromosome-length genome assembly and annotation of blackberry (Rubus argutus, cv. 'Hillquist').</title>
        <authorList>
            <person name="Bruna T."/>
            <person name="Aryal R."/>
            <person name="Dudchenko O."/>
            <person name="Sargent D.J."/>
            <person name="Mead D."/>
            <person name="Buti M."/>
            <person name="Cavallini A."/>
            <person name="Hytonen T."/>
            <person name="Andres J."/>
            <person name="Pham M."/>
            <person name="Weisz D."/>
            <person name="Mascagni F."/>
            <person name="Usai G."/>
            <person name="Natali L."/>
            <person name="Bassil N."/>
            <person name="Fernandez G.E."/>
            <person name="Lomsadze A."/>
            <person name="Armour M."/>
            <person name="Olukolu B."/>
            <person name="Poorten T."/>
            <person name="Britton C."/>
            <person name="Davik J."/>
            <person name="Ashrafi H."/>
            <person name="Aiden E.L."/>
            <person name="Borodovsky M."/>
            <person name="Worthington M."/>
        </authorList>
    </citation>
    <scope>NUCLEOTIDE SEQUENCE [LARGE SCALE GENOMIC DNA]</scope>
    <source>
        <strain evidence="7">PI 553951</strain>
    </source>
</reference>